<dbReference type="STRING" id="1187848.A1QO_01750"/>
<evidence type="ECO:0000259" key="2">
    <source>
        <dbReference type="Pfam" id="PF12834"/>
    </source>
</evidence>
<sequence>MATNFYYQIKQLLHRNLDGSKATQAERKKILKLVDRQLKELGFRKLELRNLGRKHIEKLVEHWKSQRLAAGTIKTRMTHFRWLAEKIGKPGLIPKSNALLGIENRQYVTNQNKSCYLVKDKLSNLNDCYLEASFRLQAAFGLRREECMKIQLKIADRGSHLLLVKTKGARPRSIPILTLEQRKLIDEVKKWVGDGSLIPPKFKYVTQMKRYERACIKMGLNKAHGLRHAYTHARYLELTGNMAPAAGGASTRGLTGEEKRIDYEARMTISSELGHAREEVTAVYLGR</sequence>
<dbReference type="GO" id="GO:0003677">
    <property type="term" value="F:DNA binding"/>
    <property type="evidence" value="ECO:0007669"/>
    <property type="project" value="InterPro"/>
</dbReference>
<dbReference type="InterPro" id="IPR024456">
    <property type="entry name" value="Integrase_catalytic_putative"/>
</dbReference>
<evidence type="ECO:0000313" key="5">
    <source>
        <dbReference type="Proteomes" id="UP000094741"/>
    </source>
</evidence>
<dbReference type="EMBL" id="AJYQ02000111">
    <property type="protein sequence ID" value="OEE32663.1"/>
    <property type="molecule type" value="Genomic_DNA"/>
</dbReference>
<dbReference type="Proteomes" id="UP000094741">
    <property type="component" value="Unassembled WGS sequence"/>
</dbReference>
<evidence type="ECO:0000259" key="3">
    <source>
        <dbReference type="Pfam" id="PF12835"/>
    </source>
</evidence>
<organism evidence="4 5">
    <name type="scientific">Vibrio genomosp. F10 str. ZF-129</name>
    <dbReference type="NCBI Taxonomy" id="1187848"/>
    <lineage>
        <taxon>Bacteria</taxon>
        <taxon>Pseudomonadati</taxon>
        <taxon>Pseudomonadota</taxon>
        <taxon>Gammaproteobacteria</taxon>
        <taxon>Vibrionales</taxon>
        <taxon>Vibrionaceae</taxon>
        <taxon>Vibrio</taxon>
    </lineage>
</organism>
<dbReference type="OrthoDB" id="5394387at2"/>
<keyword evidence="1" id="KW-0233">DNA recombination</keyword>
<name>A0A1E5BDU2_9VIBR</name>
<dbReference type="GO" id="GO:0006310">
    <property type="term" value="P:DNA recombination"/>
    <property type="evidence" value="ECO:0007669"/>
    <property type="project" value="UniProtKB-KW"/>
</dbReference>
<dbReference type="Pfam" id="PF12835">
    <property type="entry name" value="Integrase_1"/>
    <property type="match status" value="1"/>
</dbReference>
<dbReference type="Pfam" id="PF12834">
    <property type="entry name" value="Phage_int_SAM_2"/>
    <property type="match status" value="1"/>
</dbReference>
<comment type="caution">
    <text evidence="4">The sequence shown here is derived from an EMBL/GenBank/DDBJ whole genome shotgun (WGS) entry which is preliminary data.</text>
</comment>
<dbReference type="InterPro" id="IPR024457">
    <property type="entry name" value="Putative_integrase_N"/>
</dbReference>
<feature type="domain" description="Putative integrase N-terminal" evidence="2">
    <location>
        <begin position="7"/>
        <end position="89"/>
    </location>
</feature>
<dbReference type="InterPro" id="IPR011010">
    <property type="entry name" value="DNA_brk_join_enz"/>
</dbReference>
<proteinExistence type="predicted"/>
<feature type="domain" description="Integrase catalytic" evidence="3">
    <location>
        <begin position="126"/>
        <end position="231"/>
    </location>
</feature>
<dbReference type="eggNOG" id="COG0582">
    <property type="taxonomic scope" value="Bacteria"/>
</dbReference>
<evidence type="ECO:0000256" key="1">
    <source>
        <dbReference type="ARBA" id="ARBA00023172"/>
    </source>
</evidence>
<gene>
    <name evidence="4" type="ORF">A1QO_01750</name>
</gene>
<dbReference type="AlphaFoldDB" id="A0A1E5BDU2"/>
<dbReference type="GO" id="GO:0015074">
    <property type="term" value="P:DNA integration"/>
    <property type="evidence" value="ECO:0007669"/>
    <property type="project" value="InterPro"/>
</dbReference>
<dbReference type="SUPFAM" id="SSF56349">
    <property type="entry name" value="DNA breaking-rejoining enzymes"/>
    <property type="match status" value="1"/>
</dbReference>
<dbReference type="Gene3D" id="1.10.443.10">
    <property type="entry name" value="Intergrase catalytic core"/>
    <property type="match status" value="1"/>
</dbReference>
<protein>
    <submittedName>
        <fullName evidence="4">Integrase</fullName>
    </submittedName>
</protein>
<dbReference type="RefSeq" id="WP_017041455.1">
    <property type="nucleotide sequence ID" value="NZ_AJYQ02000111.1"/>
</dbReference>
<evidence type="ECO:0000313" key="4">
    <source>
        <dbReference type="EMBL" id="OEE32663.1"/>
    </source>
</evidence>
<dbReference type="InterPro" id="IPR013762">
    <property type="entry name" value="Integrase-like_cat_sf"/>
</dbReference>
<accession>A0A1E5BDU2</accession>
<reference evidence="4 5" key="1">
    <citation type="journal article" date="2012" name="Science">
        <title>Ecological populations of bacteria act as socially cohesive units of antibiotic production and resistance.</title>
        <authorList>
            <person name="Cordero O.X."/>
            <person name="Wildschutte H."/>
            <person name="Kirkup B."/>
            <person name="Proehl S."/>
            <person name="Ngo L."/>
            <person name="Hussain F."/>
            <person name="Le Roux F."/>
            <person name="Mincer T."/>
            <person name="Polz M.F."/>
        </authorList>
    </citation>
    <scope>NUCLEOTIDE SEQUENCE [LARGE SCALE GENOMIC DNA]</scope>
    <source>
        <strain evidence="4 5">ZF-129</strain>
    </source>
</reference>